<gene>
    <name evidence="3" type="ORF">H8S45_06680</name>
</gene>
<feature type="domain" description="DUF1468" evidence="2">
    <location>
        <begin position="9"/>
        <end position="157"/>
    </location>
</feature>
<organism evidence="3 4">
    <name type="scientific">Agathobaculum faecis</name>
    <dbReference type="NCBI Taxonomy" id="2763013"/>
    <lineage>
        <taxon>Bacteria</taxon>
        <taxon>Bacillati</taxon>
        <taxon>Bacillota</taxon>
        <taxon>Clostridia</taxon>
        <taxon>Eubacteriales</taxon>
        <taxon>Butyricicoccaceae</taxon>
        <taxon>Agathobaculum</taxon>
    </lineage>
</organism>
<keyword evidence="1" id="KW-0812">Transmembrane</keyword>
<accession>A0A923RVL2</accession>
<sequence>MRKYKDAIVGGLVILAAVGLFAASLTIQSLSLNLIKADFFPKMDAILLGILGIALLWDGLRKAGQASEESKGEEKSGMSQGTRCMIITLALIAVYIFCLEPIGFLLSTFVYLVIQMLVLADESHRKKKDILLFVILSLVVSAGIYLLFTRVFYLMLPSGLLG</sequence>
<evidence type="ECO:0000313" key="4">
    <source>
        <dbReference type="Proteomes" id="UP000606499"/>
    </source>
</evidence>
<keyword evidence="1" id="KW-1133">Transmembrane helix</keyword>
<dbReference type="Proteomes" id="UP000606499">
    <property type="component" value="Unassembled WGS sequence"/>
</dbReference>
<keyword evidence="1" id="KW-0472">Membrane</keyword>
<evidence type="ECO:0000259" key="2">
    <source>
        <dbReference type="Pfam" id="PF07331"/>
    </source>
</evidence>
<comment type="caution">
    <text evidence="3">The sequence shown here is derived from an EMBL/GenBank/DDBJ whole genome shotgun (WGS) entry which is preliminary data.</text>
</comment>
<dbReference type="RefSeq" id="WP_054327138.1">
    <property type="nucleotide sequence ID" value="NZ_JACOPL010000005.1"/>
</dbReference>
<proteinExistence type="predicted"/>
<dbReference type="InterPro" id="IPR009936">
    <property type="entry name" value="DUF1468"/>
</dbReference>
<feature type="transmembrane region" description="Helical" evidence="1">
    <location>
        <begin position="132"/>
        <end position="156"/>
    </location>
</feature>
<evidence type="ECO:0000256" key="1">
    <source>
        <dbReference type="SAM" id="Phobius"/>
    </source>
</evidence>
<name>A0A923RVL2_9FIRM</name>
<dbReference type="Pfam" id="PF07331">
    <property type="entry name" value="TctB"/>
    <property type="match status" value="1"/>
</dbReference>
<keyword evidence="4" id="KW-1185">Reference proteome</keyword>
<dbReference type="AlphaFoldDB" id="A0A923RVL2"/>
<dbReference type="EMBL" id="JACOPL010000005">
    <property type="protein sequence ID" value="MBC5725142.1"/>
    <property type="molecule type" value="Genomic_DNA"/>
</dbReference>
<protein>
    <submittedName>
        <fullName evidence="3">Tripartite tricarboxylate transporter TctB family protein</fullName>
    </submittedName>
</protein>
<reference evidence="3" key="1">
    <citation type="submission" date="2020-08" db="EMBL/GenBank/DDBJ databases">
        <title>Genome public.</title>
        <authorList>
            <person name="Liu C."/>
            <person name="Sun Q."/>
        </authorList>
    </citation>
    <scope>NUCLEOTIDE SEQUENCE</scope>
    <source>
        <strain evidence="3">NSJ-28</strain>
    </source>
</reference>
<evidence type="ECO:0000313" key="3">
    <source>
        <dbReference type="EMBL" id="MBC5725142.1"/>
    </source>
</evidence>
<feature type="transmembrane region" description="Helical" evidence="1">
    <location>
        <begin position="7"/>
        <end position="27"/>
    </location>
</feature>